<sequence>MTRIVDESGHDGRGGCRGGHVYVPADVLFFSAFPGRVLDFLVQPIASGELTHSLSAPIQNVHANTAPSKPQAKTSVDLRGSDQRRRRHRDGGQEQEQRDSDHLCSSSTPTTRSAAKASICAPQHGSCDDATGREVTGDQLRARTWGLANAMHLRWGIGNNDVGTSIVMICICFDVGGPGAILEKSA</sequence>
<evidence type="ECO:0000313" key="2">
    <source>
        <dbReference type="Proteomes" id="UP001144978"/>
    </source>
</evidence>
<proteinExistence type="predicted"/>
<protein>
    <submittedName>
        <fullName evidence="1">Uncharacterized protein</fullName>
    </submittedName>
</protein>
<keyword evidence="2" id="KW-1185">Reference proteome</keyword>
<accession>A0ACC1NY17</accession>
<organism evidence="1 2">
    <name type="scientific">Trametes sanguinea</name>
    <dbReference type="NCBI Taxonomy" id="158606"/>
    <lineage>
        <taxon>Eukaryota</taxon>
        <taxon>Fungi</taxon>
        <taxon>Dikarya</taxon>
        <taxon>Basidiomycota</taxon>
        <taxon>Agaricomycotina</taxon>
        <taxon>Agaricomycetes</taxon>
        <taxon>Polyporales</taxon>
        <taxon>Polyporaceae</taxon>
        <taxon>Trametes</taxon>
    </lineage>
</organism>
<reference evidence="1" key="1">
    <citation type="submission" date="2022-08" db="EMBL/GenBank/DDBJ databases">
        <title>Genome Sequence of Pycnoporus sanguineus.</title>
        <authorList>
            <person name="Buettner E."/>
        </authorList>
    </citation>
    <scope>NUCLEOTIDE SEQUENCE</scope>
    <source>
        <strain evidence="1">CG-C14</strain>
    </source>
</reference>
<evidence type="ECO:0000313" key="1">
    <source>
        <dbReference type="EMBL" id="KAJ2984225.1"/>
    </source>
</evidence>
<gene>
    <name evidence="1" type="ORF">NUW54_g10551</name>
</gene>
<dbReference type="Proteomes" id="UP001144978">
    <property type="component" value="Unassembled WGS sequence"/>
</dbReference>
<name>A0ACC1NY17_9APHY</name>
<comment type="caution">
    <text evidence="1">The sequence shown here is derived from an EMBL/GenBank/DDBJ whole genome shotgun (WGS) entry which is preliminary data.</text>
</comment>
<dbReference type="EMBL" id="JANSHE010003837">
    <property type="protein sequence ID" value="KAJ2984225.1"/>
    <property type="molecule type" value="Genomic_DNA"/>
</dbReference>